<dbReference type="RefSeq" id="WP_164656833.1">
    <property type="nucleotide sequence ID" value="NZ_JAAIJR010000197.1"/>
</dbReference>
<reference evidence="1 2" key="2">
    <citation type="submission" date="2020-02" db="EMBL/GenBank/DDBJ databases">
        <title>Genome sequences of Thiorhodococcus mannitoliphagus and Thiorhodococcus minor, purple sulfur photosynthetic bacteria in the gammaproteobacterial family, Chromatiaceae.</title>
        <authorList>
            <person name="Aviles F.A."/>
            <person name="Meyer T.E."/>
            <person name="Kyndt J.A."/>
        </authorList>
    </citation>
    <scope>NUCLEOTIDE SEQUENCE [LARGE SCALE GENOMIC DNA]</scope>
    <source>
        <strain evidence="1 2">DSM 18266</strain>
    </source>
</reference>
<proteinExistence type="predicted"/>
<organism evidence="1 2">
    <name type="scientific">Thiorhodococcus mannitoliphagus</name>
    <dbReference type="NCBI Taxonomy" id="329406"/>
    <lineage>
        <taxon>Bacteria</taxon>
        <taxon>Pseudomonadati</taxon>
        <taxon>Pseudomonadota</taxon>
        <taxon>Gammaproteobacteria</taxon>
        <taxon>Chromatiales</taxon>
        <taxon>Chromatiaceae</taxon>
        <taxon>Thiorhodococcus</taxon>
    </lineage>
</organism>
<comment type="caution">
    <text evidence="1">The sequence shown here is derived from an EMBL/GenBank/DDBJ whole genome shotgun (WGS) entry which is preliminary data.</text>
</comment>
<protein>
    <submittedName>
        <fullName evidence="1">Uncharacterized protein</fullName>
    </submittedName>
</protein>
<evidence type="ECO:0000313" key="1">
    <source>
        <dbReference type="EMBL" id="NEX23401.1"/>
    </source>
</evidence>
<gene>
    <name evidence="1" type="ORF">G3480_24425</name>
</gene>
<dbReference type="AlphaFoldDB" id="A0A6P1E230"/>
<name>A0A6P1E230_9GAMM</name>
<sequence length="186" mass="21075">MEQDFISLKQLAEEIAMDRSHARRYVLGLGIEPKKRRTTESGGQLTLTVSHEESEFIKQKREEHGFLGSSKPVEKEVGSFYVIQLIPELDDKRIKLGFADDINQRLAQHRTSAPTAKVLKSWPCKRSWEKTVIDALSCIGGKLILNEVFEFSDVERVIDHADKLFSLLGAPSARIEVSPHSPYNNQ</sequence>
<keyword evidence="2" id="KW-1185">Reference proteome</keyword>
<dbReference type="EMBL" id="JAAIJR010000197">
    <property type="protein sequence ID" value="NEX23401.1"/>
    <property type="molecule type" value="Genomic_DNA"/>
</dbReference>
<evidence type="ECO:0000313" key="2">
    <source>
        <dbReference type="Proteomes" id="UP000471640"/>
    </source>
</evidence>
<dbReference type="Proteomes" id="UP000471640">
    <property type="component" value="Unassembled WGS sequence"/>
</dbReference>
<reference evidence="2" key="1">
    <citation type="journal article" date="2020" name="Microbiol. Resour. Announc.">
        <title>Draft Genome Sequences of Thiorhodococcus mannitoliphagus and Thiorhodococcus minor, Purple Sulfur Photosynthetic Bacteria in the Gammaproteobacterial Family Chromatiaceae.</title>
        <authorList>
            <person name="Aviles F.A."/>
            <person name="Meyer T.E."/>
            <person name="Kyndt J.A."/>
        </authorList>
    </citation>
    <scope>NUCLEOTIDE SEQUENCE [LARGE SCALE GENOMIC DNA]</scope>
    <source>
        <strain evidence="2">DSM 18266</strain>
    </source>
</reference>
<accession>A0A6P1E230</accession>